<reference evidence="2 3" key="1">
    <citation type="submission" date="2020-10" db="EMBL/GenBank/DDBJ databases">
        <title>Haloactinobacterium sp. RN3S43, a bacterium isolated from saline soil.</title>
        <authorList>
            <person name="Sun J.-Q."/>
        </authorList>
    </citation>
    <scope>NUCLEOTIDE SEQUENCE [LARGE SCALE GENOMIC DNA]</scope>
    <source>
        <strain evidence="2 3">RN3S43</strain>
    </source>
</reference>
<gene>
    <name evidence="2" type="ORF">IM660_06480</name>
</gene>
<dbReference type="Gene3D" id="3.60.15.10">
    <property type="entry name" value="Ribonuclease Z/Hydroxyacylglutathione hydrolase-like"/>
    <property type="match status" value="1"/>
</dbReference>
<dbReference type="Pfam" id="PF12706">
    <property type="entry name" value="Lactamase_B_2"/>
    <property type="match status" value="1"/>
</dbReference>
<proteinExistence type="predicted"/>
<dbReference type="InterPro" id="IPR001279">
    <property type="entry name" value="Metallo-B-lactamas"/>
</dbReference>
<dbReference type="InterPro" id="IPR036866">
    <property type="entry name" value="RibonucZ/Hydroxyglut_hydro"/>
</dbReference>
<dbReference type="RefSeq" id="WP_193498552.1">
    <property type="nucleotide sequence ID" value="NZ_CP063169.1"/>
</dbReference>
<dbReference type="SUPFAM" id="SSF56281">
    <property type="entry name" value="Metallo-hydrolase/oxidoreductase"/>
    <property type="match status" value="1"/>
</dbReference>
<dbReference type="KEGG" id="halt:IM660_06480"/>
<name>A0A7M1SYR6_9MICO</name>
<evidence type="ECO:0000259" key="1">
    <source>
        <dbReference type="Pfam" id="PF12706"/>
    </source>
</evidence>
<dbReference type="AlphaFoldDB" id="A0A7M1SYR6"/>
<organism evidence="2 3">
    <name type="scientific">Ruania alkalisoli</name>
    <dbReference type="NCBI Taxonomy" id="2779775"/>
    <lineage>
        <taxon>Bacteria</taxon>
        <taxon>Bacillati</taxon>
        <taxon>Actinomycetota</taxon>
        <taxon>Actinomycetes</taxon>
        <taxon>Micrococcales</taxon>
        <taxon>Ruaniaceae</taxon>
        <taxon>Ruania</taxon>
    </lineage>
</organism>
<keyword evidence="3" id="KW-1185">Reference proteome</keyword>
<protein>
    <submittedName>
        <fullName evidence="2">MBL fold metallo-hydrolase</fullName>
    </submittedName>
</protein>
<keyword evidence="2" id="KW-0378">Hydrolase</keyword>
<accession>A0A7M1SYR6</accession>
<dbReference type="PANTHER" id="PTHR46018">
    <property type="entry name" value="ZINC PHOSPHODIESTERASE ELAC PROTEIN 1"/>
    <property type="match status" value="1"/>
</dbReference>
<dbReference type="EMBL" id="CP063169">
    <property type="protein sequence ID" value="QOR71902.1"/>
    <property type="molecule type" value="Genomic_DNA"/>
</dbReference>
<feature type="domain" description="Metallo-beta-lactamase" evidence="1">
    <location>
        <begin position="51"/>
        <end position="224"/>
    </location>
</feature>
<evidence type="ECO:0000313" key="2">
    <source>
        <dbReference type="EMBL" id="QOR71902.1"/>
    </source>
</evidence>
<dbReference type="Proteomes" id="UP000593758">
    <property type="component" value="Chromosome"/>
</dbReference>
<sequence length="256" mass="27049">MRLIVLGCSGSVSAPDSASSSYLVEADDGARTWRVVLDLGSGAFGQLLGQGEPASVDAVLFSHLHADHMVDAAAMHVYLRYGPQGPYPVMPVYGPSETAARIAQVCGNGETVDGEFEFRSWVTGQEVRIGPMVIRVHEVRHPVPAYAIRIEGPGEDGGRAVLTYSGDTDTCEGLIEAAREADLFLCEAAFSEPCSAPRGIHLTGRRAGQSAARAGARHLLLTHIQPWVDSSAVAAEAGSEYGGPVDLARPGALWRV</sequence>
<dbReference type="PANTHER" id="PTHR46018:SF4">
    <property type="entry name" value="METALLO-HYDROLASE YHFI-RELATED"/>
    <property type="match status" value="1"/>
</dbReference>
<evidence type="ECO:0000313" key="3">
    <source>
        <dbReference type="Proteomes" id="UP000593758"/>
    </source>
</evidence>
<dbReference type="CDD" id="cd07716">
    <property type="entry name" value="RNaseZ_short-form-like_MBL-fold"/>
    <property type="match status" value="1"/>
</dbReference>
<dbReference type="GO" id="GO:0042781">
    <property type="term" value="F:3'-tRNA processing endoribonuclease activity"/>
    <property type="evidence" value="ECO:0007669"/>
    <property type="project" value="TreeGrafter"/>
</dbReference>